<dbReference type="Proteomes" id="UP000799755">
    <property type="component" value="Unassembled WGS sequence"/>
</dbReference>
<evidence type="ECO:0000313" key="2">
    <source>
        <dbReference type="Proteomes" id="UP000799755"/>
    </source>
</evidence>
<keyword evidence="2" id="KW-1185">Reference proteome</keyword>
<comment type="caution">
    <text evidence="1">The sequence shown here is derived from an EMBL/GenBank/DDBJ whole genome shotgun (WGS) entry which is preliminary data.</text>
</comment>
<proteinExistence type="predicted"/>
<protein>
    <submittedName>
        <fullName evidence="1">Uncharacterized protein</fullName>
    </submittedName>
</protein>
<reference evidence="1" key="1">
    <citation type="journal article" date="2020" name="Stud. Mycol.">
        <title>101 Dothideomycetes genomes: a test case for predicting lifestyles and emergence of pathogens.</title>
        <authorList>
            <person name="Haridas S."/>
            <person name="Albert R."/>
            <person name="Binder M."/>
            <person name="Bloem J."/>
            <person name="Labutti K."/>
            <person name="Salamov A."/>
            <person name="Andreopoulos B."/>
            <person name="Baker S."/>
            <person name="Barry K."/>
            <person name="Bills G."/>
            <person name="Bluhm B."/>
            <person name="Cannon C."/>
            <person name="Castanera R."/>
            <person name="Culley D."/>
            <person name="Daum C."/>
            <person name="Ezra D."/>
            <person name="Gonzalez J."/>
            <person name="Henrissat B."/>
            <person name="Kuo A."/>
            <person name="Liang C."/>
            <person name="Lipzen A."/>
            <person name="Lutzoni F."/>
            <person name="Magnuson J."/>
            <person name="Mondo S."/>
            <person name="Nolan M."/>
            <person name="Ohm R."/>
            <person name="Pangilinan J."/>
            <person name="Park H.-J."/>
            <person name="Ramirez L."/>
            <person name="Alfaro M."/>
            <person name="Sun H."/>
            <person name="Tritt A."/>
            <person name="Yoshinaga Y."/>
            <person name="Zwiers L.-H."/>
            <person name="Turgeon B."/>
            <person name="Goodwin S."/>
            <person name="Spatafora J."/>
            <person name="Crous P."/>
            <person name="Grigoriev I."/>
        </authorList>
    </citation>
    <scope>NUCLEOTIDE SEQUENCE</scope>
    <source>
        <strain evidence="1">ATCC 200398</strain>
    </source>
</reference>
<name>A0ACB6R8E9_9PLEO</name>
<gene>
    <name evidence="1" type="ORF">BDR25DRAFT_391625</name>
</gene>
<sequence length="649" mass="73427">MFSHAEILYFQGFPLLVNETPIRHAGQGLSHQAFAQLFSYSIAGGLIFTYFYRRLVLCKRPFQYLWRCQFILKVINHLHQISSLPLRALQAVSYLRFHISSQPSSLNPPPLNRMIFLLFYWSFLAFLSTYKAFIDDASYSERAGYRFGWVAAAQMPLVYATASKRSLPGYLLGLSHERLNWFHRWASRTFTVFVCVHGALLSAEHVNAGLFKLELQLMPMLRYGLGAGGVLLWTFSSSVSIFRTLGYRFFVFQHSASAAIFLCLVYKHLVSSARTYAWPAIGLFTADWAIRLILFCYHSINLNAAKLAFGLCSELMSVGSDIIVLTLRDYKHSWKPGQYFYVWIPTLGPLETHPYTCSRVYSPSDAESGSDLQFVIQGRNGFAKRLQEHALSYRESHDQRFLRAFVSGPYGTYPKWDSYQTLVFISASTGTSFTLPTLESLIHNFDHIATCRIRCLVVTPNLARLEPYLARLCDAATLAKTQHFDFRFQVAVTESTQDEEQSAQSGERRYNAIEGEQYEVVAGGDSREFPSPDQCSFLSRSSLPSPEFADEFSLLSHGPVTIPTSIELEDFERESKTSEAVLITGRPNIREYISHAVRKEEGNCMVAVCAGSALVAATSNAVALLALRQIIWGNNTKQRIYLHAEEFSL</sequence>
<accession>A0ACB6R8E9</accession>
<dbReference type="EMBL" id="MU003496">
    <property type="protein sequence ID" value="KAF2475593.1"/>
    <property type="molecule type" value="Genomic_DNA"/>
</dbReference>
<evidence type="ECO:0000313" key="1">
    <source>
        <dbReference type="EMBL" id="KAF2475593.1"/>
    </source>
</evidence>
<organism evidence="1 2">
    <name type="scientific">Lindgomyces ingoldianus</name>
    <dbReference type="NCBI Taxonomy" id="673940"/>
    <lineage>
        <taxon>Eukaryota</taxon>
        <taxon>Fungi</taxon>
        <taxon>Dikarya</taxon>
        <taxon>Ascomycota</taxon>
        <taxon>Pezizomycotina</taxon>
        <taxon>Dothideomycetes</taxon>
        <taxon>Pleosporomycetidae</taxon>
        <taxon>Pleosporales</taxon>
        <taxon>Lindgomycetaceae</taxon>
        <taxon>Lindgomyces</taxon>
    </lineage>
</organism>